<feature type="transmembrane region" description="Helical" evidence="5">
    <location>
        <begin position="24"/>
        <end position="48"/>
    </location>
</feature>
<evidence type="ECO:0000256" key="4">
    <source>
        <dbReference type="ARBA" id="ARBA00023136"/>
    </source>
</evidence>
<keyword evidence="3 5" id="KW-1133">Transmembrane helix</keyword>
<name>A0ABV2XCK8_9NOCA</name>
<evidence type="ECO:0000313" key="6">
    <source>
        <dbReference type="EMBL" id="MEU2123628.1"/>
    </source>
</evidence>
<feature type="transmembrane region" description="Helical" evidence="5">
    <location>
        <begin position="55"/>
        <end position="74"/>
    </location>
</feature>
<evidence type="ECO:0000256" key="5">
    <source>
        <dbReference type="SAM" id="Phobius"/>
    </source>
</evidence>
<dbReference type="EMBL" id="JBEYBR010000042">
    <property type="protein sequence ID" value="MEU2123628.1"/>
    <property type="molecule type" value="Genomic_DNA"/>
</dbReference>
<sequence length="79" mass="8033">MVRLIGVAELAGGLGMILPDVTGIATVLTPLAATGLAIIMVAAIAVHIRRGEPSATAFNTVLLIGAVLVAWGRFGTYAF</sequence>
<evidence type="ECO:0000256" key="2">
    <source>
        <dbReference type="ARBA" id="ARBA00022692"/>
    </source>
</evidence>
<evidence type="ECO:0000313" key="7">
    <source>
        <dbReference type="Proteomes" id="UP001550535"/>
    </source>
</evidence>
<reference evidence="6 7" key="1">
    <citation type="submission" date="2024-06" db="EMBL/GenBank/DDBJ databases">
        <title>The Natural Products Discovery Center: Release of the First 8490 Sequenced Strains for Exploring Actinobacteria Biosynthetic Diversity.</title>
        <authorList>
            <person name="Kalkreuter E."/>
            <person name="Kautsar S.A."/>
            <person name="Yang D."/>
            <person name="Bader C.D."/>
            <person name="Teijaro C.N."/>
            <person name="Fluegel L."/>
            <person name="Davis C.M."/>
            <person name="Simpson J.R."/>
            <person name="Lauterbach L."/>
            <person name="Steele A.D."/>
            <person name="Gui C."/>
            <person name="Meng S."/>
            <person name="Li G."/>
            <person name="Viehrig K."/>
            <person name="Ye F."/>
            <person name="Su P."/>
            <person name="Kiefer A.F."/>
            <person name="Nichols A."/>
            <person name="Cepeda A.J."/>
            <person name="Yan W."/>
            <person name="Fan B."/>
            <person name="Jiang Y."/>
            <person name="Adhikari A."/>
            <person name="Zheng C.-J."/>
            <person name="Schuster L."/>
            <person name="Cowan T.M."/>
            <person name="Smanski M.J."/>
            <person name="Chevrette M.G."/>
            <person name="De Carvalho L.P.S."/>
            <person name="Shen B."/>
        </authorList>
    </citation>
    <scope>NUCLEOTIDE SEQUENCE [LARGE SCALE GENOMIC DNA]</scope>
    <source>
        <strain evidence="6 7">NPDC019434</strain>
    </source>
</reference>
<organism evidence="6 7">
    <name type="scientific">Nocardia niwae</name>
    <dbReference type="NCBI Taxonomy" id="626084"/>
    <lineage>
        <taxon>Bacteria</taxon>
        <taxon>Bacillati</taxon>
        <taxon>Actinomycetota</taxon>
        <taxon>Actinomycetes</taxon>
        <taxon>Mycobacteriales</taxon>
        <taxon>Nocardiaceae</taxon>
        <taxon>Nocardia</taxon>
    </lineage>
</organism>
<keyword evidence="7" id="KW-1185">Reference proteome</keyword>
<evidence type="ECO:0000256" key="3">
    <source>
        <dbReference type="ARBA" id="ARBA00022989"/>
    </source>
</evidence>
<comment type="caution">
    <text evidence="6">The sequence shown here is derived from an EMBL/GenBank/DDBJ whole genome shotgun (WGS) entry which is preliminary data.</text>
</comment>
<dbReference type="InterPro" id="IPR032808">
    <property type="entry name" value="DoxX"/>
</dbReference>
<dbReference type="Pfam" id="PF13564">
    <property type="entry name" value="DoxX_2"/>
    <property type="match status" value="1"/>
</dbReference>
<proteinExistence type="predicted"/>
<accession>A0ABV2XCK8</accession>
<protein>
    <submittedName>
        <fullName evidence="6">DoxX family protein</fullName>
    </submittedName>
</protein>
<keyword evidence="4 5" id="KW-0472">Membrane</keyword>
<comment type="subcellular location">
    <subcellularLocation>
        <location evidence="1">Membrane</location>
        <topology evidence="1">Multi-pass membrane protein</topology>
    </subcellularLocation>
</comment>
<keyword evidence="2 5" id="KW-0812">Transmembrane</keyword>
<dbReference type="Proteomes" id="UP001550535">
    <property type="component" value="Unassembled WGS sequence"/>
</dbReference>
<gene>
    <name evidence="6" type="ORF">ABZ507_17590</name>
</gene>
<evidence type="ECO:0000256" key="1">
    <source>
        <dbReference type="ARBA" id="ARBA00004141"/>
    </source>
</evidence>